<evidence type="ECO:0000313" key="2">
    <source>
        <dbReference type="EMBL" id="RZS92743.1"/>
    </source>
</evidence>
<name>A0A4Q7NZ68_9FIRM</name>
<evidence type="ECO:0000313" key="3">
    <source>
        <dbReference type="Proteomes" id="UP000292927"/>
    </source>
</evidence>
<dbReference type="Pfam" id="PF20456">
    <property type="entry name" value="DUF6709"/>
    <property type="match status" value="1"/>
</dbReference>
<dbReference type="EMBL" id="SGXF01000007">
    <property type="protein sequence ID" value="RZS92743.1"/>
    <property type="molecule type" value="Genomic_DNA"/>
</dbReference>
<keyword evidence="1" id="KW-0812">Transmembrane</keyword>
<dbReference type="OrthoDB" id="1930829at2"/>
<keyword evidence="3" id="KW-1185">Reference proteome</keyword>
<proteinExistence type="predicted"/>
<keyword evidence="1" id="KW-0472">Membrane</keyword>
<evidence type="ECO:0000256" key="1">
    <source>
        <dbReference type="SAM" id="Phobius"/>
    </source>
</evidence>
<protein>
    <submittedName>
        <fullName evidence="2">Uncharacterized protein</fullName>
    </submittedName>
</protein>
<dbReference type="RefSeq" id="WP_130436065.1">
    <property type="nucleotide sequence ID" value="NZ_SGXF01000007.1"/>
</dbReference>
<organism evidence="2 3">
    <name type="scientific">Cuneatibacter caecimuris</name>
    <dbReference type="NCBI Taxonomy" id="1796618"/>
    <lineage>
        <taxon>Bacteria</taxon>
        <taxon>Bacillati</taxon>
        <taxon>Bacillota</taxon>
        <taxon>Clostridia</taxon>
        <taxon>Lachnospirales</taxon>
        <taxon>Lachnospiraceae</taxon>
        <taxon>Cuneatibacter</taxon>
    </lineage>
</organism>
<reference evidence="2 3" key="1">
    <citation type="submission" date="2019-02" db="EMBL/GenBank/DDBJ databases">
        <title>Genomic Encyclopedia of Type Strains, Phase IV (KMG-IV): sequencing the most valuable type-strain genomes for metagenomic binning, comparative biology and taxonomic classification.</title>
        <authorList>
            <person name="Goeker M."/>
        </authorList>
    </citation>
    <scope>NUCLEOTIDE SEQUENCE [LARGE SCALE GENOMIC DNA]</scope>
    <source>
        <strain evidence="2 3">DSM 29486</strain>
    </source>
</reference>
<dbReference type="Proteomes" id="UP000292927">
    <property type="component" value="Unassembled WGS sequence"/>
</dbReference>
<dbReference type="AlphaFoldDB" id="A0A4Q7NZ68"/>
<keyword evidence="1" id="KW-1133">Transmembrane helix</keyword>
<dbReference type="InterPro" id="IPR046555">
    <property type="entry name" value="DUF6709"/>
</dbReference>
<accession>A0A4Q7NZ68</accession>
<feature type="transmembrane region" description="Helical" evidence="1">
    <location>
        <begin position="20"/>
        <end position="41"/>
    </location>
</feature>
<sequence length="341" mass="39607">MQKKPASSSSEILQYIRRSLLLKIPYPAVILILVLVIAHFLPLWDAVSPAKLDGSPTGKQIRDQDCVTKQLDVLYYSGYDYRRNGSIRGHYYYHLTDSRCDFYLIASGTDPIAPPELRQYTVTGRLESDAELRTDLIRLVAEDISWTEAGLRRITSNYMVNELTRFEVKDLVLICILLAAGLISLISFLRMLLYLIRPTLSPAYRRLKHYGNARKLMAAVEREMKENCLIRTKDMCLTPGYLVEFSEDLSAIVPLKDVLWAYDHSTMHSFLGLRPYLTYTLHLITMLGEHYTFKHKKKEDMDRILNELSVRFPNFFIGYSEEHQKIVRHILKEEKKNHLNV</sequence>
<gene>
    <name evidence="2" type="ORF">EV209_2811</name>
</gene>
<feature type="transmembrane region" description="Helical" evidence="1">
    <location>
        <begin position="171"/>
        <end position="196"/>
    </location>
</feature>
<comment type="caution">
    <text evidence="2">The sequence shown here is derived from an EMBL/GenBank/DDBJ whole genome shotgun (WGS) entry which is preliminary data.</text>
</comment>